<dbReference type="InterPro" id="IPR013737">
    <property type="entry name" value="Bac_rhamnosid_N"/>
</dbReference>
<protein>
    <recommendedName>
        <fullName evidence="2">alpha-L-rhamnosidase</fullName>
        <ecNumber evidence="2">3.2.1.40</ecNumber>
    </recommendedName>
</protein>
<proteinExistence type="predicted"/>
<evidence type="ECO:0000256" key="1">
    <source>
        <dbReference type="ARBA" id="ARBA00001445"/>
    </source>
</evidence>
<dbReference type="GO" id="GO:0016787">
    <property type="term" value="F:hydrolase activity"/>
    <property type="evidence" value="ECO:0007669"/>
    <property type="project" value="UniProtKB-KW"/>
</dbReference>
<comment type="catalytic activity">
    <reaction evidence="1">
        <text>Hydrolysis of terminal non-reducing alpha-L-rhamnose residues in alpha-L-rhamnosides.</text>
        <dbReference type="EC" id="3.2.1.40"/>
    </reaction>
</comment>
<accession>A0ABP4Q027</accession>
<dbReference type="InterPro" id="IPR008902">
    <property type="entry name" value="Rhamnosid_concanavalin"/>
</dbReference>
<dbReference type="InterPro" id="IPR013783">
    <property type="entry name" value="Ig-like_fold"/>
</dbReference>
<reference evidence="9" key="1">
    <citation type="journal article" date="2019" name="Int. J. Syst. Evol. Microbiol.">
        <title>The Global Catalogue of Microorganisms (GCM) 10K type strain sequencing project: providing services to taxonomists for standard genome sequencing and annotation.</title>
        <authorList>
            <consortium name="The Broad Institute Genomics Platform"/>
            <consortium name="The Broad Institute Genome Sequencing Center for Infectious Disease"/>
            <person name="Wu L."/>
            <person name="Ma J."/>
        </authorList>
    </citation>
    <scope>NUCLEOTIDE SEQUENCE [LARGE SCALE GENOMIC DNA]</scope>
    <source>
        <strain evidence="9">JCM 14304</strain>
    </source>
</reference>
<evidence type="ECO:0000313" key="9">
    <source>
        <dbReference type="Proteomes" id="UP001500190"/>
    </source>
</evidence>
<dbReference type="Gene3D" id="2.60.120.260">
    <property type="entry name" value="Galactose-binding domain-like"/>
    <property type="match status" value="2"/>
</dbReference>
<evidence type="ECO:0000313" key="8">
    <source>
        <dbReference type="EMBL" id="GAA1596490.1"/>
    </source>
</evidence>
<keyword evidence="3 8" id="KW-0378">Hydrolase</keyword>
<feature type="domain" description="Alpha-L-rhamnosidase concanavalin-like" evidence="4">
    <location>
        <begin position="308"/>
        <end position="405"/>
    </location>
</feature>
<dbReference type="InterPro" id="IPR012341">
    <property type="entry name" value="6hp_glycosidase-like_sf"/>
</dbReference>
<evidence type="ECO:0000259" key="6">
    <source>
        <dbReference type="Pfam" id="PF17389"/>
    </source>
</evidence>
<dbReference type="PIRSF" id="PIRSF010631">
    <property type="entry name" value="A-rhamnsds"/>
    <property type="match status" value="1"/>
</dbReference>
<feature type="domain" description="Alpha-L-rhamnosidase six-hairpin glycosidase" evidence="6">
    <location>
        <begin position="410"/>
        <end position="757"/>
    </location>
</feature>
<organism evidence="8 9">
    <name type="scientific">Kribbella karoonensis</name>
    <dbReference type="NCBI Taxonomy" id="324851"/>
    <lineage>
        <taxon>Bacteria</taxon>
        <taxon>Bacillati</taxon>
        <taxon>Actinomycetota</taxon>
        <taxon>Actinomycetes</taxon>
        <taxon>Propionibacteriales</taxon>
        <taxon>Kribbellaceae</taxon>
        <taxon>Kribbella</taxon>
    </lineage>
</organism>
<dbReference type="SUPFAM" id="SSF48208">
    <property type="entry name" value="Six-hairpin glycosidases"/>
    <property type="match status" value="1"/>
</dbReference>
<dbReference type="PANTHER" id="PTHR33307:SF6">
    <property type="entry name" value="ALPHA-RHAMNOSIDASE (EUROFUNG)-RELATED"/>
    <property type="match status" value="1"/>
</dbReference>
<evidence type="ECO:0000259" key="4">
    <source>
        <dbReference type="Pfam" id="PF05592"/>
    </source>
</evidence>
<evidence type="ECO:0000256" key="3">
    <source>
        <dbReference type="ARBA" id="ARBA00022801"/>
    </source>
</evidence>
<dbReference type="Pfam" id="PF08531">
    <property type="entry name" value="Bac_rhamnosid_N"/>
    <property type="match status" value="1"/>
</dbReference>
<keyword evidence="9" id="KW-1185">Reference proteome</keyword>
<dbReference type="InterPro" id="IPR016007">
    <property type="entry name" value="Alpha_rhamnosid"/>
</dbReference>
<feature type="domain" description="Alpha-L-rhamnosidase C-terminal" evidence="7">
    <location>
        <begin position="759"/>
        <end position="831"/>
    </location>
</feature>
<dbReference type="Gene3D" id="1.50.10.10">
    <property type="match status" value="1"/>
</dbReference>
<gene>
    <name evidence="8" type="ORF">GCM10009742_49270</name>
</gene>
<dbReference type="Gene3D" id="2.60.40.10">
    <property type="entry name" value="Immunoglobulins"/>
    <property type="match status" value="1"/>
</dbReference>
<dbReference type="EC" id="3.2.1.40" evidence="2"/>
<feature type="domain" description="Bacterial alpha-L-rhamnosidase N-terminal" evidence="5">
    <location>
        <begin position="139"/>
        <end position="297"/>
    </location>
</feature>
<evidence type="ECO:0000259" key="7">
    <source>
        <dbReference type="Pfam" id="PF17390"/>
    </source>
</evidence>
<evidence type="ECO:0000259" key="5">
    <source>
        <dbReference type="Pfam" id="PF08531"/>
    </source>
</evidence>
<dbReference type="InterPro" id="IPR035396">
    <property type="entry name" value="Bac_rhamnosid6H"/>
</dbReference>
<dbReference type="Pfam" id="PF17389">
    <property type="entry name" value="Bac_rhamnosid6H"/>
    <property type="match status" value="1"/>
</dbReference>
<dbReference type="InterPro" id="IPR008928">
    <property type="entry name" value="6-hairpin_glycosidase_sf"/>
</dbReference>
<dbReference type="EMBL" id="BAAAND010000008">
    <property type="protein sequence ID" value="GAA1596490.1"/>
    <property type="molecule type" value="Genomic_DNA"/>
</dbReference>
<dbReference type="InterPro" id="IPR035398">
    <property type="entry name" value="Bac_rhamnosid_C"/>
</dbReference>
<dbReference type="PANTHER" id="PTHR33307">
    <property type="entry name" value="ALPHA-RHAMNOSIDASE (EUROFUNG)"/>
    <property type="match status" value="1"/>
</dbReference>
<comment type="caution">
    <text evidence="8">The sequence shown here is derived from an EMBL/GenBank/DDBJ whole genome shotgun (WGS) entry which is preliminary data.</text>
</comment>
<name>A0ABP4Q027_9ACTN</name>
<dbReference type="Gene3D" id="2.60.420.10">
    <property type="entry name" value="Maltose phosphorylase, domain 3"/>
    <property type="match status" value="1"/>
</dbReference>
<dbReference type="Pfam" id="PF05592">
    <property type="entry name" value="Bac_rhamnosid"/>
    <property type="match status" value="1"/>
</dbReference>
<dbReference type="Proteomes" id="UP001500190">
    <property type="component" value="Unassembled WGS sequence"/>
</dbReference>
<dbReference type="Pfam" id="PF25788">
    <property type="entry name" value="Ig_Rha78A_N"/>
    <property type="match status" value="1"/>
</dbReference>
<dbReference type="Pfam" id="PF17390">
    <property type="entry name" value="Bac_rhamnosid_C"/>
    <property type="match status" value="1"/>
</dbReference>
<sequence length="917" mass="98919">MSHPAAPTALRFEHLAAPVVGTGTASPRISWQVPAADAGYAQSAYEVEITRDTTQVFTVQSPDQVLVPWPAHPLGSRESAQVRLRVRGDEDWSEWSEPAYVEAGLFTPDEWTARFVSPHDNPHGSPAPLVAGTAELPDDIVKARLYATSYGVYLPELNGQRVGSEELAPGWTAYQYRLRYQTYDVTELVRPGENTLEFLLGNAWYRGRIGFHDQTQLYGDRLAVLAQLEVTTADGRLHTFGSDGTWTSRESNVLADDLYDGQTTDLRKQPGEPAPVDVLDADLTLLVAPDGPPVRITDVLPAVEITTSPSGKTLVDFGQNLVGRVRLKVRGGAAGDEVVLRHAEVLENGELGVRPLRTAKATDTYILAGPDEVTLDSPLTFHGFRYAEVSGVADLRREDLEGIVIGSDLRRTGWFESSNELLNQFHQNVVWGMRGNFVDVPTDCPQRDERLGWTGDIQVFSPSASFLFDTGGFLTNWLADLAAEQQKDGSVPFVVPDVLRTEGPATAAWGDAATIVPWVVYERTGDAGLLARQLPSMRAWVDKVAGLAGSDLLWSGGFQFGDWLDPTAPPEDAARAKADPDVLATAHLARSAEVVAKAAEVVGQHDLSREYADLAARVRQAFAAEYATEGGRVLSDSATNYALALQWALLPTENQRQRAGARLADLVRASGFRISTGFVGTPLIADALADSGHPELAYRLLLQTSCPSWLYAVTMGATTVWERWDSMLPDGSINPGQMTSFNHYALGAVADWMHRRVAGLAAAEPGYRSIAVRPLFTDQLTKASAKHDTPYGEASVGWSRGDGQVTVSVTVPVGSRATVDLPGQETVEVGHGTHEWTVDDPYAAATALPADATVRQIVDDLPIWSAITAAAAESGFAADDAELARRLLPYLDQPAGDLATATGAEAVKAALTAVLHH</sequence>
<evidence type="ECO:0000256" key="2">
    <source>
        <dbReference type="ARBA" id="ARBA00012652"/>
    </source>
</evidence>
<dbReference type="RefSeq" id="WP_344195283.1">
    <property type="nucleotide sequence ID" value="NZ_BAAAND010000008.1"/>
</dbReference>